<reference evidence="1" key="1">
    <citation type="submission" date="2014-09" db="EMBL/GenBank/DDBJ databases">
        <authorList>
            <person name="Magalhaes I.L.F."/>
            <person name="Oliveira U."/>
            <person name="Santos F.R."/>
            <person name="Vidigal T.H.D.A."/>
            <person name="Brescovit A.D."/>
            <person name="Santos A.J."/>
        </authorList>
    </citation>
    <scope>NUCLEOTIDE SEQUENCE</scope>
    <source>
        <tissue evidence="1">Shoot tissue taken approximately 20 cm above the soil surface</tissue>
    </source>
</reference>
<reference evidence="1" key="2">
    <citation type="journal article" date="2015" name="Data Brief">
        <title>Shoot transcriptome of the giant reed, Arundo donax.</title>
        <authorList>
            <person name="Barrero R.A."/>
            <person name="Guerrero F.D."/>
            <person name="Moolhuijzen P."/>
            <person name="Goolsby J.A."/>
            <person name="Tidwell J."/>
            <person name="Bellgard S.E."/>
            <person name="Bellgard M.I."/>
        </authorList>
    </citation>
    <scope>NUCLEOTIDE SEQUENCE</scope>
    <source>
        <tissue evidence="1">Shoot tissue taken approximately 20 cm above the soil surface</tissue>
    </source>
</reference>
<accession>A0A0A9BNN7</accession>
<organism evidence="1">
    <name type="scientific">Arundo donax</name>
    <name type="common">Giant reed</name>
    <name type="synonym">Donax arundinaceus</name>
    <dbReference type="NCBI Taxonomy" id="35708"/>
    <lineage>
        <taxon>Eukaryota</taxon>
        <taxon>Viridiplantae</taxon>
        <taxon>Streptophyta</taxon>
        <taxon>Embryophyta</taxon>
        <taxon>Tracheophyta</taxon>
        <taxon>Spermatophyta</taxon>
        <taxon>Magnoliopsida</taxon>
        <taxon>Liliopsida</taxon>
        <taxon>Poales</taxon>
        <taxon>Poaceae</taxon>
        <taxon>PACMAD clade</taxon>
        <taxon>Arundinoideae</taxon>
        <taxon>Arundineae</taxon>
        <taxon>Arundo</taxon>
    </lineage>
</organism>
<dbReference type="AlphaFoldDB" id="A0A0A9BNN7"/>
<proteinExistence type="predicted"/>
<name>A0A0A9BNN7_ARUDO</name>
<dbReference type="EMBL" id="GBRH01234122">
    <property type="protein sequence ID" value="JAD63773.1"/>
    <property type="molecule type" value="Transcribed_RNA"/>
</dbReference>
<sequence>MGVQQLGASVKAMALRRPRARVREGWTMCSLMSVLSCTSAETDLRRDETATLDCGASDCLEVARSRHGKCGGHERA</sequence>
<protein>
    <submittedName>
        <fullName evidence="1">Uncharacterized protein</fullName>
    </submittedName>
</protein>
<evidence type="ECO:0000313" key="1">
    <source>
        <dbReference type="EMBL" id="JAD63773.1"/>
    </source>
</evidence>